<sequence>MSTHNTLALLNWYRSKHVAAVKTPAGIVFMGMRNITAEQRRTLLAIPAVRP</sequence>
<accession>A0A377LXY6</accession>
<evidence type="ECO:0000313" key="2">
    <source>
        <dbReference type="Proteomes" id="UP000255106"/>
    </source>
</evidence>
<proteinExistence type="predicted"/>
<evidence type="ECO:0000313" key="1">
    <source>
        <dbReference type="EMBL" id="STQ10932.1"/>
    </source>
</evidence>
<name>A0A377LXY6_ENTCL</name>
<dbReference type="EMBL" id="UGJB01000004">
    <property type="protein sequence ID" value="STQ10932.1"/>
    <property type="molecule type" value="Genomic_DNA"/>
</dbReference>
<reference evidence="1 2" key="1">
    <citation type="submission" date="2018-06" db="EMBL/GenBank/DDBJ databases">
        <authorList>
            <consortium name="Pathogen Informatics"/>
            <person name="Doyle S."/>
        </authorList>
    </citation>
    <scope>NUCLEOTIDE SEQUENCE [LARGE SCALE GENOMIC DNA]</scope>
    <source>
        <strain evidence="1 2">NCTC10005</strain>
    </source>
</reference>
<dbReference type="Proteomes" id="UP000255106">
    <property type="component" value="Unassembled WGS sequence"/>
</dbReference>
<organism evidence="1 2">
    <name type="scientific">Enterobacter cloacae</name>
    <dbReference type="NCBI Taxonomy" id="550"/>
    <lineage>
        <taxon>Bacteria</taxon>
        <taxon>Pseudomonadati</taxon>
        <taxon>Pseudomonadota</taxon>
        <taxon>Gammaproteobacteria</taxon>
        <taxon>Enterobacterales</taxon>
        <taxon>Enterobacteriaceae</taxon>
        <taxon>Enterobacter</taxon>
        <taxon>Enterobacter cloacae complex</taxon>
    </lineage>
</organism>
<gene>
    <name evidence="1" type="ORF">NCTC10005_03692</name>
</gene>
<dbReference type="AlphaFoldDB" id="A0A377LXY6"/>
<protein>
    <submittedName>
        <fullName evidence="1">Uncharacterized protein</fullName>
    </submittedName>
</protein>